<dbReference type="WBParaSite" id="SBAD_0000759001-mRNA-1">
    <property type="protein sequence ID" value="SBAD_0000759001-mRNA-1"/>
    <property type="gene ID" value="SBAD_0000759001"/>
</dbReference>
<reference evidence="1 2" key="2">
    <citation type="submission" date="2018-11" db="EMBL/GenBank/DDBJ databases">
        <authorList>
            <consortium name="Pathogen Informatics"/>
        </authorList>
    </citation>
    <scope>NUCLEOTIDE SEQUENCE [LARGE SCALE GENOMIC DNA]</scope>
</reference>
<keyword evidence="2" id="KW-1185">Reference proteome</keyword>
<dbReference type="Proteomes" id="UP000270296">
    <property type="component" value="Unassembled WGS sequence"/>
</dbReference>
<evidence type="ECO:0000313" key="1">
    <source>
        <dbReference type="EMBL" id="VDP12694.1"/>
    </source>
</evidence>
<sequence>MACNEQRCNLKPLCVEDGHSAGVMPANHFTGAIRPLTQYSQLSTPVKSTLRSVGTEGSAVGVFHASMKPFTRSPGSD</sequence>
<name>A0A183IUL9_9BILA</name>
<accession>A0A183IUL9</accession>
<reference evidence="3" key="1">
    <citation type="submission" date="2016-06" db="UniProtKB">
        <authorList>
            <consortium name="WormBaseParasite"/>
        </authorList>
    </citation>
    <scope>IDENTIFICATION</scope>
</reference>
<gene>
    <name evidence="1" type="ORF">SBAD_LOCUS7316</name>
</gene>
<protein>
    <submittedName>
        <fullName evidence="1 3">Uncharacterized protein</fullName>
    </submittedName>
</protein>
<organism evidence="3">
    <name type="scientific">Soboliphyme baturini</name>
    <dbReference type="NCBI Taxonomy" id="241478"/>
    <lineage>
        <taxon>Eukaryota</taxon>
        <taxon>Metazoa</taxon>
        <taxon>Ecdysozoa</taxon>
        <taxon>Nematoda</taxon>
        <taxon>Enoplea</taxon>
        <taxon>Dorylaimia</taxon>
        <taxon>Dioctophymatida</taxon>
        <taxon>Dioctophymatoidea</taxon>
        <taxon>Soboliphymatidae</taxon>
        <taxon>Soboliphyme</taxon>
    </lineage>
</organism>
<evidence type="ECO:0000313" key="3">
    <source>
        <dbReference type="WBParaSite" id="SBAD_0000759001-mRNA-1"/>
    </source>
</evidence>
<dbReference type="EMBL" id="UZAM01010524">
    <property type="protein sequence ID" value="VDP12694.1"/>
    <property type="molecule type" value="Genomic_DNA"/>
</dbReference>
<dbReference type="AlphaFoldDB" id="A0A183IUL9"/>
<proteinExistence type="predicted"/>
<evidence type="ECO:0000313" key="2">
    <source>
        <dbReference type="Proteomes" id="UP000270296"/>
    </source>
</evidence>